<feature type="compositionally biased region" description="Pro residues" evidence="1">
    <location>
        <begin position="88"/>
        <end position="103"/>
    </location>
</feature>
<feature type="transmembrane region" description="Helical" evidence="2">
    <location>
        <begin position="12"/>
        <end position="35"/>
    </location>
</feature>
<dbReference type="RefSeq" id="WP_126212761.1">
    <property type="nucleotide sequence ID" value="NZ_PELW01000033.1"/>
</dbReference>
<dbReference type="SUPFAM" id="SSF110997">
    <property type="entry name" value="Sporulation related repeat"/>
    <property type="match status" value="2"/>
</dbReference>
<evidence type="ECO:0000313" key="4">
    <source>
        <dbReference type="EMBL" id="RTH28025.1"/>
    </source>
</evidence>
<dbReference type="PANTHER" id="PTHR38687:SF1">
    <property type="entry name" value="CELL DIVISION PROTEIN DEDD"/>
    <property type="match status" value="1"/>
</dbReference>
<dbReference type="AlphaFoldDB" id="A0A430S2U2"/>
<keyword evidence="2" id="KW-0472">Membrane</keyword>
<sequence>MRWLRENWLDFLIFLLIALVAAGIVLYLTGINPFARPRESASPMPGPSVTSSPPPSPDQPPKVEPAPQVPSPEAKPAPEPVVTVLPLPQAPVEPGPASKPPAEPKTMAPTEPTSPSRAPSPPASTPSGVYRVAVGAFADPGNAARLRQELVEKGYPARLEPAGNLTRVVVGPYTSEAEARRVAEVLASYGAQVYRGQGAPPPASSTLYLQVGAFQKEENALALASKLREMDLPVVLVKDGVYRVRIGPVAEEEKEELKAKVQALGLEALEVR</sequence>
<dbReference type="GO" id="GO:0032506">
    <property type="term" value="P:cytokinetic process"/>
    <property type="evidence" value="ECO:0007669"/>
    <property type="project" value="TreeGrafter"/>
</dbReference>
<dbReference type="GO" id="GO:0042834">
    <property type="term" value="F:peptidoglycan binding"/>
    <property type="evidence" value="ECO:0007669"/>
    <property type="project" value="InterPro"/>
</dbReference>
<dbReference type="PROSITE" id="PS51724">
    <property type="entry name" value="SPOR"/>
    <property type="match status" value="2"/>
</dbReference>
<protein>
    <submittedName>
        <fullName evidence="4">Sporulation protein</fullName>
    </submittedName>
</protein>
<evidence type="ECO:0000256" key="1">
    <source>
        <dbReference type="SAM" id="MobiDB-lite"/>
    </source>
</evidence>
<feature type="domain" description="SPOR" evidence="3">
    <location>
        <begin position="201"/>
        <end position="272"/>
    </location>
</feature>
<dbReference type="PANTHER" id="PTHR38687">
    <property type="entry name" value="CELL DIVISION PROTEIN DEDD-RELATED"/>
    <property type="match status" value="1"/>
</dbReference>
<evidence type="ECO:0000313" key="5">
    <source>
        <dbReference type="Proteomes" id="UP000286712"/>
    </source>
</evidence>
<feature type="compositionally biased region" description="Pro residues" evidence="1">
    <location>
        <begin position="52"/>
        <end position="79"/>
    </location>
</feature>
<feature type="region of interest" description="Disordered" evidence="1">
    <location>
        <begin position="37"/>
        <end position="127"/>
    </location>
</feature>
<name>A0A430S2U2_THESC</name>
<keyword evidence="2" id="KW-0812">Transmembrane</keyword>
<dbReference type="InterPro" id="IPR036680">
    <property type="entry name" value="SPOR-like_sf"/>
</dbReference>
<reference evidence="4 5" key="1">
    <citation type="journal article" date="2019" name="Extremophiles">
        <title>Biogeography of thermophiles and predominance of Thermus scotoductus in domestic water heaters.</title>
        <authorList>
            <person name="Wilpiszeski R.L."/>
            <person name="Zhang Z."/>
            <person name="House C.H."/>
        </authorList>
    </citation>
    <scope>NUCLEOTIDE SEQUENCE [LARGE SCALE GENOMIC DNA]</scope>
    <source>
        <strain evidence="4 5">27_S27</strain>
    </source>
</reference>
<evidence type="ECO:0000259" key="3">
    <source>
        <dbReference type="PROSITE" id="PS51724"/>
    </source>
</evidence>
<dbReference type="InterPro" id="IPR007730">
    <property type="entry name" value="SPOR-like_dom"/>
</dbReference>
<dbReference type="Pfam" id="PF05036">
    <property type="entry name" value="SPOR"/>
    <property type="match status" value="2"/>
</dbReference>
<feature type="compositionally biased region" description="Low complexity" evidence="1">
    <location>
        <begin position="108"/>
        <end position="117"/>
    </location>
</feature>
<dbReference type="GO" id="GO:0032153">
    <property type="term" value="C:cell division site"/>
    <property type="evidence" value="ECO:0007669"/>
    <property type="project" value="TreeGrafter"/>
</dbReference>
<dbReference type="Gene3D" id="3.30.70.1070">
    <property type="entry name" value="Sporulation related repeat"/>
    <property type="match status" value="2"/>
</dbReference>
<organism evidence="4 5">
    <name type="scientific">Thermus scotoductus</name>
    <dbReference type="NCBI Taxonomy" id="37636"/>
    <lineage>
        <taxon>Bacteria</taxon>
        <taxon>Thermotogati</taxon>
        <taxon>Deinococcota</taxon>
        <taxon>Deinococci</taxon>
        <taxon>Thermales</taxon>
        <taxon>Thermaceae</taxon>
        <taxon>Thermus</taxon>
    </lineage>
</organism>
<proteinExistence type="predicted"/>
<dbReference type="EMBL" id="PELW01000033">
    <property type="protein sequence ID" value="RTH28025.1"/>
    <property type="molecule type" value="Genomic_DNA"/>
</dbReference>
<dbReference type="GO" id="GO:0030428">
    <property type="term" value="C:cell septum"/>
    <property type="evidence" value="ECO:0007669"/>
    <property type="project" value="TreeGrafter"/>
</dbReference>
<comment type="caution">
    <text evidence="4">The sequence shown here is derived from an EMBL/GenBank/DDBJ whole genome shotgun (WGS) entry which is preliminary data.</text>
</comment>
<dbReference type="InterPro" id="IPR052521">
    <property type="entry name" value="Cell_div_SPOR-domain"/>
</dbReference>
<gene>
    <name evidence="4" type="ORF">CSW40_01800</name>
</gene>
<feature type="domain" description="SPOR" evidence="3">
    <location>
        <begin position="124"/>
        <end position="200"/>
    </location>
</feature>
<dbReference type="Proteomes" id="UP000286712">
    <property type="component" value="Unassembled WGS sequence"/>
</dbReference>
<evidence type="ECO:0000256" key="2">
    <source>
        <dbReference type="SAM" id="Phobius"/>
    </source>
</evidence>
<keyword evidence="2" id="KW-1133">Transmembrane helix</keyword>
<accession>A0A430S2U2</accession>